<organism evidence="1 2">
    <name type="scientific">Kitasatospora nipponensis</name>
    <dbReference type="NCBI Taxonomy" id="258049"/>
    <lineage>
        <taxon>Bacteria</taxon>
        <taxon>Bacillati</taxon>
        <taxon>Actinomycetota</taxon>
        <taxon>Actinomycetes</taxon>
        <taxon>Kitasatosporales</taxon>
        <taxon>Streptomycetaceae</taxon>
        <taxon>Kitasatospora</taxon>
    </lineage>
</organism>
<dbReference type="Proteomes" id="UP001500037">
    <property type="component" value="Unassembled WGS sequence"/>
</dbReference>
<evidence type="ECO:0000313" key="2">
    <source>
        <dbReference type="Proteomes" id="UP001500037"/>
    </source>
</evidence>
<dbReference type="SUPFAM" id="SSF160379">
    <property type="entry name" value="SP0830-like"/>
    <property type="match status" value="1"/>
</dbReference>
<accession>A0ABN1WBN4</accession>
<dbReference type="EMBL" id="BAAALF010000068">
    <property type="protein sequence ID" value="GAA1244598.1"/>
    <property type="molecule type" value="Genomic_DNA"/>
</dbReference>
<comment type="caution">
    <text evidence="1">The sequence shown here is derived from an EMBL/GenBank/DDBJ whole genome shotgun (WGS) entry which is preliminary data.</text>
</comment>
<dbReference type="PANTHER" id="PTHR36439">
    <property type="entry name" value="BLL4334 PROTEIN"/>
    <property type="match status" value="1"/>
</dbReference>
<dbReference type="InterPro" id="IPR012545">
    <property type="entry name" value="DUF1697"/>
</dbReference>
<evidence type="ECO:0000313" key="1">
    <source>
        <dbReference type="EMBL" id="GAA1244598.1"/>
    </source>
</evidence>
<name>A0ABN1WBN4_9ACTN</name>
<reference evidence="1 2" key="1">
    <citation type="journal article" date="2019" name="Int. J. Syst. Evol. Microbiol.">
        <title>The Global Catalogue of Microorganisms (GCM) 10K type strain sequencing project: providing services to taxonomists for standard genome sequencing and annotation.</title>
        <authorList>
            <consortium name="The Broad Institute Genomics Platform"/>
            <consortium name="The Broad Institute Genome Sequencing Center for Infectious Disease"/>
            <person name="Wu L."/>
            <person name="Ma J."/>
        </authorList>
    </citation>
    <scope>NUCLEOTIDE SEQUENCE [LARGE SCALE GENOMIC DNA]</scope>
    <source>
        <strain evidence="1 2">JCM 13004</strain>
    </source>
</reference>
<keyword evidence="2" id="KW-1185">Reference proteome</keyword>
<dbReference type="Gene3D" id="3.30.70.1280">
    <property type="entry name" value="SP0830-like domains"/>
    <property type="match status" value="1"/>
</dbReference>
<sequence>MADPTAPTTYLAFLRAVNVGGRTVTMERLRALFTELGLSEVRSYIQSGNVFFRTDEPDRAALTRRIEQHLEEALGYPVPTMLRTVEEVEELLASDPFAGIELTPDTRHCVVFLSEPLPADLELPRSTPKGDLEVVSATPGAAFVVVHIINGRPAGNPGAAFGKTYRGHGTARFLHTTVKILAAAKKE</sequence>
<dbReference type="Pfam" id="PF08002">
    <property type="entry name" value="DUF1697"/>
    <property type="match status" value="1"/>
</dbReference>
<dbReference type="PIRSF" id="PIRSF008502">
    <property type="entry name" value="UCP008502"/>
    <property type="match status" value="1"/>
</dbReference>
<proteinExistence type="predicted"/>
<dbReference type="RefSeq" id="WP_344443056.1">
    <property type="nucleotide sequence ID" value="NZ_BAAALF010000068.1"/>
</dbReference>
<gene>
    <name evidence="1" type="ORF">GCM10009665_39280</name>
</gene>
<protein>
    <submittedName>
        <fullName evidence="1">DUF1697 domain-containing protein</fullName>
    </submittedName>
</protein>
<dbReference type="PANTHER" id="PTHR36439:SF1">
    <property type="entry name" value="DUF1697 DOMAIN-CONTAINING PROTEIN"/>
    <property type="match status" value="1"/>
</dbReference>